<evidence type="ECO:0000259" key="1">
    <source>
        <dbReference type="Pfam" id="PF00534"/>
    </source>
</evidence>
<dbReference type="InterPro" id="IPR001296">
    <property type="entry name" value="Glyco_trans_1"/>
</dbReference>
<keyword evidence="3" id="KW-0328">Glycosyltransferase</keyword>
<dbReference type="Pfam" id="PF00534">
    <property type="entry name" value="Glycos_transf_1"/>
    <property type="match status" value="1"/>
</dbReference>
<accession>A0ABS6EKM4</accession>
<comment type="caution">
    <text evidence="3">The sequence shown here is derived from an EMBL/GenBank/DDBJ whole genome shotgun (WGS) entry which is preliminary data.</text>
</comment>
<organism evidence="3 4">
    <name type="scientific">Clostridium mobile</name>
    <dbReference type="NCBI Taxonomy" id="2841512"/>
    <lineage>
        <taxon>Bacteria</taxon>
        <taxon>Bacillati</taxon>
        <taxon>Bacillota</taxon>
        <taxon>Clostridia</taxon>
        <taxon>Eubacteriales</taxon>
        <taxon>Clostridiaceae</taxon>
        <taxon>Clostridium</taxon>
    </lineage>
</organism>
<proteinExistence type="predicted"/>
<feature type="domain" description="Glycosyl transferase family 1" evidence="1">
    <location>
        <begin position="193"/>
        <end position="348"/>
    </location>
</feature>
<dbReference type="EMBL" id="JAHLQF010000004">
    <property type="protein sequence ID" value="MBU5485768.1"/>
    <property type="molecule type" value="Genomic_DNA"/>
</dbReference>
<name>A0ABS6EKM4_9CLOT</name>
<evidence type="ECO:0000313" key="3">
    <source>
        <dbReference type="EMBL" id="MBU5485768.1"/>
    </source>
</evidence>
<reference evidence="3 4" key="1">
    <citation type="submission" date="2021-06" db="EMBL/GenBank/DDBJ databases">
        <authorList>
            <person name="Sun Q."/>
            <person name="Li D."/>
        </authorList>
    </citation>
    <scope>NUCLEOTIDE SEQUENCE [LARGE SCALE GENOMIC DNA]</scope>
    <source>
        <strain evidence="3 4">MSJ-11</strain>
    </source>
</reference>
<dbReference type="RefSeq" id="WP_216440346.1">
    <property type="nucleotide sequence ID" value="NZ_JAHLQF010000004.1"/>
</dbReference>
<dbReference type="PANTHER" id="PTHR12526">
    <property type="entry name" value="GLYCOSYLTRANSFERASE"/>
    <property type="match status" value="1"/>
</dbReference>
<evidence type="ECO:0000259" key="2">
    <source>
        <dbReference type="Pfam" id="PF13439"/>
    </source>
</evidence>
<protein>
    <submittedName>
        <fullName evidence="3">Glycosyltransferase</fullName>
        <ecNumber evidence="3">2.4.-.-</ecNumber>
    </submittedName>
</protein>
<keyword evidence="3" id="KW-0808">Transferase</keyword>
<gene>
    <name evidence="3" type="ORF">KQI86_15720</name>
</gene>
<dbReference type="PANTHER" id="PTHR12526:SF630">
    <property type="entry name" value="GLYCOSYLTRANSFERASE"/>
    <property type="match status" value="1"/>
</dbReference>
<evidence type="ECO:0000313" key="4">
    <source>
        <dbReference type="Proteomes" id="UP000726170"/>
    </source>
</evidence>
<keyword evidence="4" id="KW-1185">Reference proteome</keyword>
<dbReference type="Pfam" id="PF13439">
    <property type="entry name" value="Glyco_transf_4"/>
    <property type="match status" value="1"/>
</dbReference>
<dbReference type="GO" id="GO:0016757">
    <property type="term" value="F:glycosyltransferase activity"/>
    <property type="evidence" value="ECO:0007669"/>
    <property type="project" value="UniProtKB-KW"/>
</dbReference>
<dbReference type="InterPro" id="IPR028098">
    <property type="entry name" value="Glyco_trans_4-like_N"/>
</dbReference>
<dbReference type="EC" id="2.4.-.-" evidence="3"/>
<sequence length="372" mass="43163">MKVLHLINNLGSGGAEKLLEDLIPLMNQVEGIEVDILLLTDKNNVFYDSLIKKYVKVDIIKYNNMYDPRNVFEIKKYIVRGNYDIVHSHIFPTQYWVALSRLILRNKNVKFVTTEHSTHNRRREKFYFKPIDKFIYSKYDMIISITEKTKDNLIKWIDPKRKKIDKHVIIENGVDIEKIKKALPYKKNDLADDIDEETKLVCMVGRFSEAKNQSSLIKAISQLPNNVHLILVGEGLLMDNNKELAYQLGISDRVHFLGFRQDIPRILKAVDIVVLSSYWEGFGLAAVEGMAAGKPVIVSDIPGLSEVVKEYGIIFKNEEELKNMINSLLINHTLYKETAEMCYYRAEKYNIKEMTMKLKNIYSELFCAKVDK</sequence>
<dbReference type="Proteomes" id="UP000726170">
    <property type="component" value="Unassembled WGS sequence"/>
</dbReference>
<feature type="domain" description="Glycosyltransferase subfamily 4-like N-terminal" evidence="2">
    <location>
        <begin position="13"/>
        <end position="177"/>
    </location>
</feature>